<organism evidence="2 3">
    <name type="scientific">Mycena sanguinolenta</name>
    <dbReference type="NCBI Taxonomy" id="230812"/>
    <lineage>
        <taxon>Eukaryota</taxon>
        <taxon>Fungi</taxon>
        <taxon>Dikarya</taxon>
        <taxon>Basidiomycota</taxon>
        <taxon>Agaricomycotina</taxon>
        <taxon>Agaricomycetes</taxon>
        <taxon>Agaricomycetidae</taxon>
        <taxon>Agaricales</taxon>
        <taxon>Marasmiineae</taxon>
        <taxon>Mycenaceae</taxon>
        <taxon>Mycena</taxon>
    </lineage>
</organism>
<proteinExistence type="predicted"/>
<dbReference type="AlphaFoldDB" id="A0A8H7DC49"/>
<feature type="region of interest" description="Disordered" evidence="1">
    <location>
        <begin position="1"/>
        <end position="41"/>
    </location>
</feature>
<name>A0A8H7DC49_9AGAR</name>
<reference evidence="2" key="1">
    <citation type="submission" date="2020-05" db="EMBL/GenBank/DDBJ databases">
        <title>Mycena genomes resolve the evolution of fungal bioluminescence.</title>
        <authorList>
            <person name="Tsai I.J."/>
        </authorList>
    </citation>
    <scope>NUCLEOTIDE SEQUENCE</scope>
    <source>
        <strain evidence="2">160909Yilan</strain>
    </source>
</reference>
<evidence type="ECO:0000313" key="2">
    <source>
        <dbReference type="EMBL" id="KAF7366673.1"/>
    </source>
</evidence>
<gene>
    <name evidence="2" type="ORF">MSAN_00925200</name>
</gene>
<accession>A0A8H7DC49</accession>
<evidence type="ECO:0000313" key="3">
    <source>
        <dbReference type="Proteomes" id="UP000623467"/>
    </source>
</evidence>
<feature type="compositionally biased region" description="Basic residues" evidence="1">
    <location>
        <begin position="22"/>
        <end position="40"/>
    </location>
</feature>
<keyword evidence="3" id="KW-1185">Reference proteome</keyword>
<evidence type="ECO:0000256" key="1">
    <source>
        <dbReference type="SAM" id="MobiDB-lite"/>
    </source>
</evidence>
<dbReference type="Proteomes" id="UP000623467">
    <property type="component" value="Unassembled WGS sequence"/>
</dbReference>
<dbReference type="EMBL" id="JACAZH010000006">
    <property type="protein sequence ID" value="KAF7366673.1"/>
    <property type="molecule type" value="Genomic_DNA"/>
</dbReference>
<comment type="caution">
    <text evidence="2">The sequence shown here is derived from an EMBL/GenBank/DDBJ whole genome shotgun (WGS) entry which is preliminary data.</text>
</comment>
<protein>
    <submittedName>
        <fullName evidence="2">Uncharacterized protein</fullName>
    </submittedName>
</protein>
<sequence length="106" mass="12408">MEAFSSRAAFKSTPSSCTSLKAKAKKKGKARLGRRERARRVREADLDRQVEEYMRTEYRPEHGSPDVERASIRSFLENLKWEPVPARGDQKTEEDIIAEYEKRMFK</sequence>